<dbReference type="AlphaFoldDB" id="A0A833YJ84"/>
<accession>A0A833YJ84</accession>
<evidence type="ECO:0000313" key="1">
    <source>
        <dbReference type="EMBL" id="KAF6080253.1"/>
    </source>
</evidence>
<name>A0A833YJ84_9CHIR</name>
<sequence>MKCTMWSAQNSGKLMILCSVTCKVEAFKRVWNHALNIICLQILLIRANVISD</sequence>
<evidence type="ECO:0000313" key="2">
    <source>
        <dbReference type="Proteomes" id="UP000664940"/>
    </source>
</evidence>
<dbReference type="EMBL" id="JABVXQ010000014">
    <property type="protein sequence ID" value="KAF6080253.1"/>
    <property type="molecule type" value="Genomic_DNA"/>
</dbReference>
<dbReference type="Proteomes" id="UP000664940">
    <property type="component" value="Unassembled WGS sequence"/>
</dbReference>
<proteinExistence type="predicted"/>
<reference evidence="1 2" key="1">
    <citation type="journal article" date="2020" name="Nature">
        <title>Six reference-quality genomes reveal evolution of bat adaptations.</title>
        <authorList>
            <person name="Jebb D."/>
            <person name="Huang Z."/>
            <person name="Pippel M."/>
            <person name="Hughes G.M."/>
            <person name="Lavrichenko K."/>
            <person name="Devanna P."/>
            <person name="Winkler S."/>
            <person name="Jermiin L.S."/>
            <person name="Skirmuntt E.C."/>
            <person name="Katzourakis A."/>
            <person name="Burkitt-Gray L."/>
            <person name="Ray D.A."/>
            <person name="Sullivan K.A.M."/>
            <person name="Roscito J.G."/>
            <person name="Kirilenko B.M."/>
            <person name="Davalos L.M."/>
            <person name="Corthals A.P."/>
            <person name="Power M.L."/>
            <person name="Jones G."/>
            <person name="Ransome R.D."/>
            <person name="Dechmann D.K.N."/>
            <person name="Locatelli A.G."/>
            <person name="Puechmaille S.J."/>
            <person name="Fedrigo O."/>
            <person name="Jarvis E.D."/>
            <person name="Hiller M."/>
            <person name="Vernes S.C."/>
            <person name="Myers E.W."/>
            <person name="Teeling E.C."/>
        </authorList>
    </citation>
    <scope>NUCLEOTIDE SEQUENCE [LARGE SCALE GENOMIC DNA]</scope>
    <source>
        <strain evidence="1">Bat1K_MPI-CBG_1</strain>
    </source>
</reference>
<comment type="caution">
    <text evidence="1">The sequence shown here is derived from an EMBL/GenBank/DDBJ whole genome shotgun (WGS) entry which is preliminary data.</text>
</comment>
<gene>
    <name evidence="1" type="ORF">HJG60_020898</name>
</gene>
<organism evidence="1 2">
    <name type="scientific">Phyllostomus discolor</name>
    <name type="common">pale spear-nosed bat</name>
    <dbReference type="NCBI Taxonomy" id="89673"/>
    <lineage>
        <taxon>Eukaryota</taxon>
        <taxon>Metazoa</taxon>
        <taxon>Chordata</taxon>
        <taxon>Craniata</taxon>
        <taxon>Vertebrata</taxon>
        <taxon>Euteleostomi</taxon>
        <taxon>Mammalia</taxon>
        <taxon>Eutheria</taxon>
        <taxon>Laurasiatheria</taxon>
        <taxon>Chiroptera</taxon>
        <taxon>Yangochiroptera</taxon>
        <taxon>Phyllostomidae</taxon>
        <taxon>Phyllostominae</taxon>
        <taxon>Phyllostomus</taxon>
    </lineage>
</organism>
<protein>
    <submittedName>
        <fullName evidence="1">Zinc finger protein 615</fullName>
    </submittedName>
</protein>